<feature type="region of interest" description="Disordered" evidence="4">
    <location>
        <begin position="499"/>
        <end position="623"/>
    </location>
</feature>
<feature type="domain" description="Archaeal flagella protein FlaD/E" evidence="5">
    <location>
        <begin position="366"/>
        <end position="457"/>
    </location>
</feature>
<feature type="compositionally biased region" description="Acidic residues" evidence="4">
    <location>
        <begin position="499"/>
        <end position="523"/>
    </location>
</feature>
<evidence type="ECO:0000259" key="5">
    <source>
        <dbReference type="Pfam" id="PF04659"/>
    </source>
</evidence>
<feature type="compositionally biased region" description="Gly residues" evidence="4">
    <location>
        <begin position="42"/>
        <end position="51"/>
    </location>
</feature>
<feature type="compositionally biased region" description="Basic and acidic residues" evidence="4">
    <location>
        <begin position="641"/>
        <end position="658"/>
    </location>
</feature>
<organism evidence="6 7">
    <name type="scientific">Natrarchaeobaculum aegyptiacum</name>
    <dbReference type="NCBI Taxonomy" id="745377"/>
    <lineage>
        <taxon>Archaea</taxon>
        <taxon>Methanobacteriati</taxon>
        <taxon>Methanobacteriota</taxon>
        <taxon>Stenosarchaea group</taxon>
        <taxon>Halobacteria</taxon>
        <taxon>Halobacteriales</taxon>
        <taxon>Natrialbaceae</taxon>
        <taxon>Natrarchaeobaculum</taxon>
    </lineage>
</organism>
<reference evidence="7" key="1">
    <citation type="submission" date="2017-02" db="EMBL/GenBank/DDBJ databases">
        <title>Natronthermophilus aegyptiacus gen. nov.,sp. nov., an aerobic, extremely halophilic alkalithermophilic archaeon isolated from the athalassohaline Wadi An Natrun, Egypt.</title>
        <authorList>
            <person name="Zhao B."/>
        </authorList>
    </citation>
    <scope>NUCLEOTIDE SEQUENCE [LARGE SCALE GENOMIC DNA]</scope>
    <source>
        <strain evidence="7">JW/NM-HA 15</strain>
    </source>
</reference>
<evidence type="ECO:0000313" key="6">
    <source>
        <dbReference type="EMBL" id="ARS88962.1"/>
    </source>
</evidence>
<keyword evidence="3" id="KW-0175">Coiled coil</keyword>
<evidence type="ECO:0000256" key="4">
    <source>
        <dbReference type="SAM" id="MobiDB-lite"/>
    </source>
</evidence>
<keyword evidence="7" id="KW-1185">Reference proteome</keyword>
<gene>
    <name evidence="6" type="ORF">B1756_03795</name>
</gene>
<protein>
    <recommendedName>
        <fullName evidence="5">Archaeal flagella protein FlaD/E domain-containing protein</fullName>
    </recommendedName>
</protein>
<feature type="compositionally biased region" description="Gly residues" evidence="4">
    <location>
        <begin position="96"/>
        <end position="105"/>
    </location>
</feature>
<dbReference type="Pfam" id="PF04659">
    <property type="entry name" value="Arch_fla_DE"/>
    <property type="match status" value="1"/>
</dbReference>
<dbReference type="GO" id="GO:0097588">
    <property type="term" value="P:archaeal or bacterial-type flagellum-dependent cell motility"/>
    <property type="evidence" value="ECO:0007669"/>
    <property type="project" value="InterPro"/>
</dbReference>
<comment type="subcellular location">
    <subcellularLocation>
        <location evidence="1">Archaeal flagellum</location>
    </subcellularLocation>
</comment>
<dbReference type="InterPro" id="IPR006752">
    <property type="entry name" value="Arch_fla_DE"/>
</dbReference>
<evidence type="ECO:0000256" key="1">
    <source>
        <dbReference type="ARBA" id="ARBA00004618"/>
    </source>
</evidence>
<dbReference type="GO" id="GO:0097589">
    <property type="term" value="C:archaeal-type flagellum"/>
    <property type="evidence" value="ECO:0007669"/>
    <property type="project" value="UniProtKB-SubCell"/>
</dbReference>
<feature type="region of interest" description="Disordered" evidence="4">
    <location>
        <begin position="1"/>
        <end position="112"/>
    </location>
</feature>
<dbReference type="Proteomes" id="UP000250088">
    <property type="component" value="Chromosome"/>
</dbReference>
<feature type="compositionally biased region" description="Acidic residues" evidence="4">
    <location>
        <begin position="52"/>
        <end position="89"/>
    </location>
</feature>
<keyword evidence="2" id="KW-0974">Archaeal flagellum</keyword>
<dbReference type="PANTHER" id="PTHR40698:SF1">
    <property type="entry name" value="FLAGELLA-RELATED PROTEIN D-RELATED"/>
    <property type="match status" value="1"/>
</dbReference>
<feature type="compositionally biased region" description="Acidic residues" evidence="4">
    <location>
        <begin position="556"/>
        <end position="571"/>
    </location>
</feature>
<feature type="region of interest" description="Disordered" evidence="4">
    <location>
        <begin position="175"/>
        <end position="350"/>
    </location>
</feature>
<evidence type="ECO:0000256" key="3">
    <source>
        <dbReference type="SAM" id="Coils"/>
    </source>
</evidence>
<feature type="coiled-coil region" evidence="3">
    <location>
        <begin position="134"/>
        <end position="161"/>
    </location>
</feature>
<dbReference type="KEGG" id="naj:B1756_03795"/>
<evidence type="ECO:0000313" key="7">
    <source>
        <dbReference type="Proteomes" id="UP000250088"/>
    </source>
</evidence>
<dbReference type="PANTHER" id="PTHR40698">
    <property type="entry name" value="FLAGELLA-RELATED PROTEIN E-RELATED-RELATED"/>
    <property type="match status" value="1"/>
</dbReference>
<dbReference type="AlphaFoldDB" id="A0A2Z2HPT8"/>
<name>A0A2Z2HPT8_9EURY</name>
<feature type="compositionally biased region" description="Acidic residues" evidence="4">
    <location>
        <begin position="197"/>
        <end position="349"/>
    </location>
</feature>
<feature type="region of interest" description="Disordered" evidence="4">
    <location>
        <begin position="638"/>
        <end position="658"/>
    </location>
</feature>
<sequence>MLLSIIGNILGDDDGGSSSSGSDDEGQLAGSISEDELLPGASSGGTGGGGAESDDDIFGDSDDDDEFLDDDGGMSLDEMGDVGEMDDAGDMSLEGMDGGDGFDGMDGGDDQYSSEIKSRVEEMENEVGSLVSTVNTVQSENEEISESLDDIEENIRKLLEVYEMVTQGVNPFVEDDSMSDFGPGAGTGNFDGHSLFDTDESVEDEEDIDDDIASAEAEAFLDESIIDDDDDFEDDFDAADDLDGEDDLDDGGDLEDGDDGPADDGDVSFDDLKEEFESGDAEWDEDDTGDDVDAESDDDGFAETDAFDDELDADEAVDDDLTDDGETGDDTESFDDDLEVEATTDQVDDSDVRREPDVIAPWDDGGRPYLDTVPSEYDTEFLVMDWLDYLVGEAGIDGAARTIEFYQSIAWIGEPVGDYLQTLLNGFNGGPDADELEARSDLGIDHGRSLWWIEQITTPSKDQPAYAEWLTRKLPTGLQGEEAGPADATDAESTPIQLEYDEDVSTAGVDDETTGVTGVDDEPASPAAARTGPIVDDRVDDTVPTGAEVAGAGDVPAEETDAEGGPDDDAESATGSTAGGSQAQKIAIEERDGSTDQSDASGAGAVQSAPTVSAGGVDADGGRMIWVDPDIVLSESGVELRTTRDAEDGIDRRDQSHHPELVTSLLGAAEDEQLERLREEYVKPLVDRTDDSALEPWQIDLIQSLLAPDDHADRR</sequence>
<dbReference type="Pfam" id="PF05377">
    <property type="entry name" value="FlaC_arch"/>
    <property type="match status" value="1"/>
</dbReference>
<proteinExistence type="predicted"/>
<dbReference type="InterPro" id="IPR052494">
    <property type="entry name" value="Flagella_assembly_related"/>
</dbReference>
<dbReference type="EMBL" id="CP019893">
    <property type="protein sequence ID" value="ARS88962.1"/>
    <property type="molecule type" value="Genomic_DNA"/>
</dbReference>
<accession>A0A2Z2HPT8</accession>
<dbReference type="InterPro" id="IPR009205">
    <property type="entry name" value="FlaC_arc"/>
</dbReference>
<dbReference type="RefSeq" id="WP_086887348.1">
    <property type="nucleotide sequence ID" value="NZ_CP019893.1"/>
</dbReference>
<dbReference type="GeneID" id="32893172"/>
<dbReference type="OrthoDB" id="121879at2157"/>
<feature type="compositionally biased region" description="Polar residues" evidence="4">
    <location>
        <begin position="573"/>
        <end position="584"/>
    </location>
</feature>
<evidence type="ECO:0000256" key="2">
    <source>
        <dbReference type="ARBA" id="ARBA00022440"/>
    </source>
</evidence>